<sequence length="358" mass="40968">MTDPAFLARHGDVYAGALTFRNSDAGILRFPFPFAADSHRMYVNIEPHDRTGATEAFHAAFDIDEHYLAAVAERANTIARDPTRSQALPHMMEAQWEAMEFVMENMAMDFPQQFSFSREGDRGLWINHPLGIERRLTFGDATTLPCDPLEYIARQMQGDIILLDQRGDTFFADAGVVTEASGWSFDFIVGADWMSIHGPVPGKSENSVIDRARRMTLSLAPGAPQRRVNWMLQMRPRMDVSMENRPVWMHDYDDRSAAHLPDTVVMRVEFQQLYRLPRSNAVVFVLRNYLATMRELCRVRKWAVRMHRVFRDFDPTLDRYATLPERPALVEWLARFDDGRETSPGRGPDQSVLDAPAS</sequence>
<dbReference type="Pfam" id="PF11927">
    <property type="entry name" value="HODM_asu-like"/>
    <property type="match status" value="1"/>
</dbReference>
<dbReference type="STRING" id="1105367.CG50_02005"/>
<name>A0A086XWX4_9RHOB</name>
<keyword evidence="2" id="KW-1185">Reference proteome</keyword>
<reference evidence="1 2" key="1">
    <citation type="submission" date="2014-03" db="EMBL/GenBank/DDBJ databases">
        <title>Genome of Paenirhodobacter enshiensis DW2-9.</title>
        <authorList>
            <person name="Wang D."/>
            <person name="Wang G."/>
        </authorList>
    </citation>
    <scope>NUCLEOTIDE SEQUENCE [LARGE SCALE GENOMIC DNA]</scope>
    <source>
        <strain evidence="1 2">DW2-9</strain>
    </source>
</reference>
<organism evidence="1 2">
    <name type="scientific">Paenirhodobacter enshiensis</name>
    <dbReference type="NCBI Taxonomy" id="1105367"/>
    <lineage>
        <taxon>Bacteria</taxon>
        <taxon>Pseudomonadati</taxon>
        <taxon>Pseudomonadota</taxon>
        <taxon>Alphaproteobacteria</taxon>
        <taxon>Rhodobacterales</taxon>
        <taxon>Rhodobacter group</taxon>
        <taxon>Paenirhodobacter</taxon>
    </lineage>
</organism>
<proteinExistence type="predicted"/>
<dbReference type="Proteomes" id="UP000028824">
    <property type="component" value="Unassembled WGS sequence"/>
</dbReference>
<comment type="caution">
    <text evidence="1">The sequence shown here is derived from an EMBL/GenBank/DDBJ whole genome shotgun (WGS) entry which is preliminary data.</text>
</comment>
<evidence type="ECO:0000313" key="2">
    <source>
        <dbReference type="Proteomes" id="UP000028824"/>
    </source>
</evidence>
<evidence type="ECO:0000313" key="1">
    <source>
        <dbReference type="EMBL" id="KFI26524.1"/>
    </source>
</evidence>
<dbReference type="eggNOG" id="ENOG502Z7ZS">
    <property type="taxonomic scope" value="Bacteria"/>
</dbReference>
<protein>
    <recommendedName>
        <fullName evidence="3">DUF3445 domain-containing protein</fullName>
    </recommendedName>
</protein>
<dbReference type="EMBL" id="JFZB01000014">
    <property type="protein sequence ID" value="KFI26524.1"/>
    <property type="molecule type" value="Genomic_DNA"/>
</dbReference>
<dbReference type="InterPro" id="IPR021848">
    <property type="entry name" value="HODM_asu-like"/>
</dbReference>
<dbReference type="AlphaFoldDB" id="A0A086XWX4"/>
<evidence type="ECO:0008006" key="3">
    <source>
        <dbReference type="Google" id="ProtNLM"/>
    </source>
</evidence>
<gene>
    <name evidence="1" type="ORF">CG50_02005</name>
</gene>
<accession>A0A086XWX4</accession>